<accession>A0A1C8HPY8</accession>
<organism evidence="1 2">
    <name type="scientific">Pseudomonas phage PaMx41</name>
    <dbReference type="NCBI Taxonomy" id="1815976"/>
    <lineage>
        <taxon>Viruses</taxon>
        <taxon>Duplodnaviria</taxon>
        <taxon>Heunggongvirae</taxon>
        <taxon>Uroviricota</taxon>
        <taxon>Caudoviricetes</taxon>
        <taxon>Fredfastierviridae</taxon>
        <taxon>Jamesmcgillvirus</taxon>
        <taxon>Jamesmcgillvirus PaMx41</taxon>
    </lineage>
</organism>
<sequence>MDKKERIARLLATGLKAAQVADLVAVSPSYISQLLTSDSDFRDYVTYLRTESAEETGQPTEAEALELKYEAAEHTALKALLERLPMMEDKNLLTAVQVLSNRRQQEAKAKLLAKGIGFGGSATQVVVDGKSVKVTHLQIPAVCAPDFTYSDTKEIVAIGDRSTNPMPTPQLKGLLESYLGKADPSGVPNYDSFD</sequence>
<evidence type="ECO:0000313" key="1">
    <source>
        <dbReference type="EMBL" id="ANA48967.1"/>
    </source>
</evidence>
<evidence type="ECO:0000313" key="2">
    <source>
        <dbReference type="Proteomes" id="UP000230640"/>
    </source>
</evidence>
<dbReference type="Proteomes" id="UP000230640">
    <property type="component" value="Segment"/>
</dbReference>
<proteinExistence type="predicted"/>
<protein>
    <submittedName>
        <fullName evidence="1">Putative small terminase</fullName>
    </submittedName>
</protein>
<dbReference type="EMBL" id="KU884563">
    <property type="protein sequence ID" value="ANA48967.1"/>
    <property type="molecule type" value="Genomic_DNA"/>
</dbReference>
<reference evidence="1 2" key="1">
    <citation type="journal article" date="2016" name="Appl. Environ. Microbiol.">
        <title>Genomic and Transcriptional Mapping of PaMx41, Archetype of a New Lineage of Bacteriophages Infecting Pseudomonas aeruginosa.</title>
        <authorList>
            <person name="Cruz-Plancarte I."/>
            <person name="Cazares A."/>
            <person name="Guarneros G."/>
        </authorList>
    </citation>
    <scope>NUCLEOTIDE SEQUENCE [LARGE SCALE GENOMIC DNA]</scope>
</reference>
<name>A0A1C8HPY8_BPPP4</name>
<keyword evidence="2" id="KW-1185">Reference proteome</keyword>
<gene>
    <name evidence="1" type="ORF">PaMx41_ORF4</name>
</gene>